<feature type="domain" description="RanBP2-type" evidence="12">
    <location>
        <begin position="405"/>
        <end position="436"/>
    </location>
</feature>
<dbReference type="EMBL" id="KZ288215">
    <property type="protein sequence ID" value="PBC32730.1"/>
    <property type="molecule type" value="Genomic_DNA"/>
</dbReference>
<feature type="domain" description="RRM" evidence="11">
    <location>
        <begin position="268"/>
        <end position="354"/>
    </location>
</feature>
<protein>
    <submittedName>
        <fullName evidence="13">RNA-binding protein cabeza</fullName>
    </submittedName>
</protein>
<dbReference type="PANTHER" id="PTHR23238">
    <property type="entry name" value="RNA BINDING PROTEIN"/>
    <property type="match status" value="1"/>
</dbReference>
<accession>A0A2A3EM07</accession>
<proteinExistence type="inferred from homology"/>
<evidence type="ECO:0000259" key="11">
    <source>
        <dbReference type="PROSITE" id="PS50102"/>
    </source>
</evidence>
<feature type="compositionally biased region" description="Gly residues" evidence="10">
    <location>
        <begin position="123"/>
        <end position="132"/>
    </location>
</feature>
<dbReference type="InterPro" id="IPR012677">
    <property type="entry name" value="Nucleotide-bd_a/b_plait_sf"/>
</dbReference>
<feature type="region of interest" description="Disordered" evidence="10">
    <location>
        <begin position="123"/>
        <end position="145"/>
    </location>
</feature>
<dbReference type="CDD" id="cd12534">
    <property type="entry name" value="RRM_SARFH"/>
    <property type="match status" value="1"/>
</dbReference>
<evidence type="ECO:0000256" key="4">
    <source>
        <dbReference type="ARBA" id="ARBA00022771"/>
    </source>
</evidence>
<dbReference type="InterPro" id="IPR000504">
    <property type="entry name" value="RRM_dom"/>
</dbReference>
<name>A0A2A3EM07_APICC</name>
<dbReference type="InterPro" id="IPR034870">
    <property type="entry name" value="TET_fam"/>
</dbReference>
<dbReference type="OrthoDB" id="76445at2759"/>
<dbReference type="GO" id="GO:0008270">
    <property type="term" value="F:zinc ion binding"/>
    <property type="evidence" value="ECO:0007669"/>
    <property type="project" value="UniProtKB-KW"/>
</dbReference>
<keyword evidence="4 9" id="KW-0863">Zinc-finger</keyword>
<organism evidence="13 14">
    <name type="scientific">Apis cerana cerana</name>
    <name type="common">Oriental honeybee</name>
    <dbReference type="NCBI Taxonomy" id="94128"/>
    <lineage>
        <taxon>Eukaryota</taxon>
        <taxon>Metazoa</taxon>
        <taxon>Ecdysozoa</taxon>
        <taxon>Arthropoda</taxon>
        <taxon>Hexapoda</taxon>
        <taxon>Insecta</taxon>
        <taxon>Pterygota</taxon>
        <taxon>Neoptera</taxon>
        <taxon>Endopterygota</taxon>
        <taxon>Hymenoptera</taxon>
        <taxon>Apocrita</taxon>
        <taxon>Aculeata</taxon>
        <taxon>Apoidea</taxon>
        <taxon>Anthophila</taxon>
        <taxon>Apidae</taxon>
        <taxon>Apis</taxon>
    </lineage>
</organism>
<dbReference type="GO" id="GO:0005634">
    <property type="term" value="C:nucleus"/>
    <property type="evidence" value="ECO:0007669"/>
    <property type="project" value="UniProtKB-SubCell"/>
</dbReference>
<evidence type="ECO:0000256" key="6">
    <source>
        <dbReference type="ARBA" id="ARBA00022884"/>
    </source>
</evidence>
<sequence length="509" mass="53865">MTDTQYSNYQQQGYNQYSQPPPSGGQDTSYPPPSSGGGGGYNQYSQPPPNSGSNYGSYNSYNSSGGPDYNQSQGQNYNQNSYGSGGGSGNNSGSSNYGGNYGHGGGGGGSGGYNRNNSGGGYGGGQGGGGSSRYGDRGGYNDRSGGSYNNQGMKCNSYDSNENLLSLCKWFYAHWALICLKCAYRFNTDITGKAVAVAVVVITKLFLTRYKSFPLVSLDLSRFRDSRFASIIPYLKEYHVRQNINSYHITGGYGDRGGGNDGMVTQEDTIFVSGMDPSISEEEICQHFGAIGIIKHDKRTGKPKVWMYKDKNTGKSKGEATVTYDDQNAARSAIDWFDGKEFKGKKIRVQIAQHKSNWQGNRSGGSRGGGGRGRGSGGFGSRGGGGDRDDHHRGGGDDRRDGGGRGGDWRCPNPECGNTNFAWRDQCNLCKSLKPEGAGGSGGGRGNRGGDRGGRGGFRSDRGGRGGDRGGRGGFRGGDRGGRGGRGGPMRGAEETEIGIVSGHIRHKK</sequence>
<keyword evidence="7" id="KW-0539">Nucleus</keyword>
<dbReference type="AlphaFoldDB" id="A0A2A3EM07"/>
<feature type="compositionally biased region" description="Gly residues" evidence="10">
    <location>
        <begin position="437"/>
        <end position="447"/>
    </location>
</feature>
<keyword evidence="5" id="KW-0862">Zinc</keyword>
<evidence type="ECO:0000256" key="3">
    <source>
        <dbReference type="ARBA" id="ARBA00022723"/>
    </source>
</evidence>
<dbReference type="InterPro" id="IPR001876">
    <property type="entry name" value="Znf_RanBP2"/>
</dbReference>
<feature type="region of interest" description="Disordered" evidence="10">
    <location>
        <begin position="351"/>
        <end position="414"/>
    </location>
</feature>
<dbReference type="Pfam" id="PF00076">
    <property type="entry name" value="RRM_1"/>
    <property type="match status" value="1"/>
</dbReference>
<evidence type="ECO:0000259" key="12">
    <source>
        <dbReference type="PROSITE" id="PS50199"/>
    </source>
</evidence>
<dbReference type="PROSITE" id="PS50199">
    <property type="entry name" value="ZF_RANBP2_2"/>
    <property type="match status" value="1"/>
</dbReference>
<dbReference type="GO" id="GO:0003723">
    <property type="term" value="F:RNA binding"/>
    <property type="evidence" value="ECO:0007669"/>
    <property type="project" value="UniProtKB-UniRule"/>
</dbReference>
<dbReference type="PROSITE" id="PS50102">
    <property type="entry name" value="RRM"/>
    <property type="match status" value="1"/>
</dbReference>
<feature type="compositionally biased region" description="Basic and acidic residues" evidence="10">
    <location>
        <begin position="448"/>
        <end position="482"/>
    </location>
</feature>
<evidence type="ECO:0000256" key="5">
    <source>
        <dbReference type="ARBA" id="ARBA00022833"/>
    </source>
</evidence>
<evidence type="ECO:0000256" key="7">
    <source>
        <dbReference type="ARBA" id="ARBA00023242"/>
    </source>
</evidence>
<keyword evidence="6 8" id="KW-0694">RNA-binding</keyword>
<keyword evidence="14" id="KW-1185">Reference proteome</keyword>
<evidence type="ECO:0000256" key="2">
    <source>
        <dbReference type="ARBA" id="ARBA00008448"/>
    </source>
</evidence>
<feature type="compositionally biased region" description="Low complexity" evidence="10">
    <location>
        <begin position="51"/>
        <end position="82"/>
    </location>
</feature>
<dbReference type="Proteomes" id="UP000242457">
    <property type="component" value="Unassembled WGS sequence"/>
</dbReference>
<dbReference type="GO" id="GO:0006355">
    <property type="term" value="P:regulation of DNA-templated transcription"/>
    <property type="evidence" value="ECO:0007669"/>
    <property type="project" value="InterPro"/>
</dbReference>
<evidence type="ECO:0000256" key="9">
    <source>
        <dbReference type="PROSITE-ProRule" id="PRU00322"/>
    </source>
</evidence>
<dbReference type="PROSITE" id="PS01358">
    <property type="entry name" value="ZF_RANBP2_1"/>
    <property type="match status" value="1"/>
</dbReference>
<keyword evidence="3" id="KW-0479">Metal-binding</keyword>
<feature type="compositionally biased region" description="Gly residues" evidence="10">
    <location>
        <begin position="362"/>
        <end position="384"/>
    </location>
</feature>
<comment type="similarity">
    <text evidence="2">Belongs to the RRM TET family.</text>
</comment>
<feature type="compositionally biased region" description="Basic and acidic residues" evidence="10">
    <location>
        <begin position="385"/>
        <end position="403"/>
    </location>
</feature>
<dbReference type="InterPro" id="IPR035979">
    <property type="entry name" value="RBD_domain_sf"/>
</dbReference>
<evidence type="ECO:0000256" key="8">
    <source>
        <dbReference type="PROSITE-ProRule" id="PRU00176"/>
    </source>
</evidence>
<dbReference type="Gene3D" id="3.30.70.330">
    <property type="match status" value="1"/>
</dbReference>
<evidence type="ECO:0000313" key="14">
    <source>
        <dbReference type="Proteomes" id="UP000242457"/>
    </source>
</evidence>
<feature type="region of interest" description="Disordered" evidence="10">
    <location>
        <begin position="435"/>
        <end position="509"/>
    </location>
</feature>
<evidence type="ECO:0000256" key="10">
    <source>
        <dbReference type="SAM" id="MobiDB-lite"/>
    </source>
</evidence>
<dbReference type="SUPFAM" id="SSF90209">
    <property type="entry name" value="Ran binding protein zinc finger-like"/>
    <property type="match status" value="1"/>
</dbReference>
<dbReference type="Gene3D" id="4.10.1060.10">
    <property type="entry name" value="Zinc finger, RanBP2-type"/>
    <property type="match status" value="1"/>
</dbReference>
<dbReference type="STRING" id="94128.A0A2A3EM07"/>
<dbReference type="SMART" id="SM00360">
    <property type="entry name" value="RRM"/>
    <property type="match status" value="1"/>
</dbReference>
<gene>
    <name evidence="13" type="ORF">APICC_06146</name>
</gene>
<feature type="region of interest" description="Disordered" evidence="10">
    <location>
        <begin position="1"/>
        <end position="91"/>
    </location>
</feature>
<comment type="subcellular location">
    <subcellularLocation>
        <location evidence="1">Nucleus</location>
    </subcellularLocation>
</comment>
<evidence type="ECO:0000313" key="13">
    <source>
        <dbReference type="EMBL" id="PBC32730.1"/>
    </source>
</evidence>
<evidence type="ECO:0000256" key="1">
    <source>
        <dbReference type="ARBA" id="ARBA00004123"/>
    </source>
</evidence>
<dbReference type="InterPro" id="IPR036443">
    <property type="entry name" value="Znf_RanBP2_sf"/>
</dbReference>
<dbReference type="SUPFAM" id="SSF54928">
    <property type="entry name" value="RNA-binding domain, RBD"/>
    <property type="match status" value="1"/>
</dbReference>
<reference evidence="13 14" key="1">
    <citation type="submission" date="2014-07" db="EMBL/GenBank/DDBJ databases">
        <title>Genomic and transcriptomic analysis on Apis cerana provide comprehensive insights into honey bee biology.</title>
        <authorList>
            <person name="Diao Q."/>
            <person name="Sun L."/>
            <person name="Zheng H."/>
            <person name="Zheng H."/>
            <person name="Xu S."/>
            <person name="Wang S."/>
            <person name="Zeng Z."/>
            <person name="Hu F."/>
            <person name="Su S."/>
            <person name="Wu J."/>
        </authorList>
    </citation>
    <scope>NUCLEOTIDE SEQUENCE [LARGE SCALE GENOMIC DNA]</scope>
    <source>
        <tissue evidence="13">Pupae without intestine</tissue>
    </source>
</reference>
<feature type="compositionally biased region" description="Low complexity" evidence="10">
    <location>
        <begin position="1"/>
        <end position="18"/>
    </location>
</feature>